<comment type="cofactor">
    <cofactor evidence="1">
        <name>Mg(2+)</name>
        <dbReference type="ChEBI" id="CHEBI:18420"/>
    </cofactor>
</comment>
<evidence type="ECO:0000256" key="3">
    <source>
        <dbReference type="ARBA" id="ARBA00034247"/>
    </source>
</evidence>
<organism evidence="6 7">
    <name type="scientific">Aliiglaciecola lipolytica E3</name>
    <dbReference type="NCBI Taxonomy" id="1127673"/>
    <lineage>
        <taxon>Bacteria</taxon>
        <taxon>Pseudomonadati</taxon>
        <taxon>Pseudomonadota</taxon>
        <taxon>Gammaproteobacteria</taxon>
        <taxon>Alteromonadales</taxon>
        <taxon>Alteromonadaceae</taxon>
        <taxon>Aliiglaciecola</taxon>
    </lineage>
</organism>
<dbReference type="InterPro" id="IPR043128">
    <property type="entry name" value="Rev_trsase/Diguanyl_cyclase"/>
</dbReference>
<feature type="transmembrane region" description="Helical" evidence="4">
    <location>
        <begin position="90"/>
        <end position="108"/>
    </location>
</feature>
<dbReference type="SUPFAM" id="SSF55073">
    <property type="entry name" value="Nucleotide cyclase"/>
    <property type="match status" value="1"/>
</dbReference>
<comment type="caution">
    <text evidence="6">The sequence shown here is derived from an EMBL/GenBank/DDBJ whole genome shotgun (WGS) entry which is preliminary data.</text>
</comment>
<dbReference type="EMBL" id="BAEN01000076">
    <property type="protein sequence ID" value="GAC16925.1"/>
    <property type="molecule type" value="Genomic_DNA"/>
</dbReference>
<dbReference type="InterPro" id="IPR000160">
    <property type="entry name" value="GGDEF_dom"/>
</dbReference>
<name>K6Z0E4_9ALTE</name>
<evidence type="ECO:0000256" key="2">
    <source>
        <dbReference type="ARBA" id="ARBA00012528"/>
    </source>
</evidence>
<accession>K6Z0E4</accession>
<dbReference type="PANTHER" id="PTHR45138">
    <property type="entry name" value="REGULATORY COMPONENTS OF SENSORY TRANSDUCTION SYSTEM"/>
    <property type="match status" value="1"/>
</dbReference>
<dbReference type="PROSITE" id="PS50887">
    <property type="entry name" value="GGDEF"/>
    <property type="match status" value="1"/>
</dbReference>
<dbReference type="eggNOG" id="COG3706">
    <property type="taxonomic scope" value="Bacteria"/>
</dbReference>
<keyword evidence="4" id="KW-1133">Transmembrane helix</keyword>
<evidence type="ECO:0000259" key="5">
    <source>
        <dbReference type="PROSITE" id="PS50887"/>
    </source>
</evidence>
<proteinExistence type="predicted"/>
<dbReference type="SMART" id="SM00267">
    <property type="entry name" value="GGDEF"/>
    <property type="match status" value="1"/>
</dbReference>
<dbReference type="PANTHER" id="PTHR45138:SF9">
    <property type="entry name" value="DIGUANYLATE CYCLASE DGCM-RELATED"/>
    <property type="match status" value="1"/>
</dbReference>
<dbReference type="GO" id="GO:1902201">
    <property type="term" value="P:negative regulation of bacterial-type flagellum-dependent cell motility"/>
    <property type="evidence" value="ECO:0007669"/>
    <property type="project" value="TreeGrafter"/>
</dbReference>
<dbReference type="CDD" id="cd01949">
    <property type="entry name" value="GGDEF"/>
    <property type="match status" value="1"/>
</dbReference>
<evidence type="ECO:0000256" key="1">
    <source>
        <dbReference type="ARBA" id="ARBA00001946"/>
    </source>
</evidence>
<protein>
    <recommendedName>
        <fullName evidence="2">diguanylate cyclase</fullName>
        <ecNumber evidence="2">2.7.7.65</ecNumber>
    </recommendedName>
</protein>
<feature type="transmembrane region" description="Helical" evidence="4">
    <location>
        <begin position="39"/>
        <end position="60"/>
    </location>
</feature>
<dbReference type="GO" id="GO:0052621">
    <property type="term" value="F:diguanylate cyclase activity"/>
    <property type="evidence" value="ECO:0007669"/>
    <property type="project" value="UniProtKB-EC"/>
</dbReference>
<evidence type="ECO:0000256" key="4">
    <source>
        <dbReference type="SAM" id="Phobius"/>
    </source>
</evidence>
<dbReference type="InterPro" id="IPR050469">
    <property type="entry name" value="Diguanylate_Cyclase"/>
</dbReference>
<dbReference type="Gene3D" id="3.30.70.270">
    <property type="match status" value="1"/>
</dbReference>
<reference evidence="6 7" key="1">
    <citation type="journal article" date="2017" name="Antonie Van Leeuwenhoek">
        <title>Rhizobium rhizosphaerae sp. nov., a novel species isolated from rice rhizosphere.</title>
        <authorList>
            <person name="Zhao J.J."/>
            <person name="Zhang J."/>
            <person name="Zhang R.J."/>
            <person name="Zhang C.W."/>
            <person name="Yin H.Q."/>
            <person name="Zhang X.X."/>
        </authorList>
    </citation>
    <scope>NUCLEOTIDE SEQUENCE [LARGE SCALE GENOMIC DNA]</scope>
    <source>
        <strain evidence="6 7">E3</strain>
    </source>
</reference>
<dbReference type="NCBIfam" id="TIGR00254">
    <property type="entry name" value="GGDEF"/>
    <property type="match status" value="1"/>
</dbReference>
<dbReference type="EC" id="2.7.7.65" evidence="2"/>
<evidence type="ECO:0000313" key="6">
    <source>
        <dbReference type="EMBL" id="GAC16925.1"/>
    </source>
</evidence>
<keyword evidence="4" id="KW-0472">Membrane</keyword>
<dbReference type="STRING" id="1127673.GLIP_4314"/>
<sequence>MLNAANLPYTLLYSFSLIVATANILVLGKLKSLSKLSSFVSFIEALFSTFLASVAVFWSILSVNDGHGITPFAILMMLLCFPLQGQLNLLLGIISTAFVCLMFGLIRYADIDNIWPGIVTGFTSAVACFVVANLIERIRLENFEMISKLSSINKQLHRLSQEDHLTKLLNRRAIDNALKRELTRSERFDHPLSLLMIDVDNFKQINDGFGHVFGDQVLVDISQCIKKHIRDVDYVGRMGGDEFLVILIETNQDNALQIADRMRNEVMNLNNQHKDCHVSISVGLTVAQGESVVALLEKADKALYLAKKAGKNKVRNIFIHSDKPSIS</sequence>
<dbReference type="AlphaFoldDB" id="K6Z0E4"/>
<keyword evidence="4" id="KW-0812">Transmembrane</keyword>
<keyword evidence="7" id="KW-1185">Reference proteome</keyword>
<feature type="transmembrane region" description="Helical" evidence="4">
    <location>
        <begin position="6"/>
        <end position="27"/>
    </location>
</feature>
<dbReference type="Proteomes" id="UP000006334">
    <property type="component" value="Unassembled WGS sequence"/>
</dbReference>
<dbReference type="InterPro" id="IPR029787">
    <property type="entry name" value="Nucleotide_cyclase"/>
</dbReference>
<dbReference type="GO" id="GO:0005886">
    <property type="term" value="C:plasma membrane"/>
    <property type="evidence" value="ECO:0007669"/>
    <property type="project" value="TreeGrafter"/>
</dbReference>
<comment type="catalytic activity">
    <reaction evidence="3">
        <text>2 GTP = 3',3'-c-di-GMP + 2 diphosphate</text>
        <dbReference type="Rhea" id="RHEA:24898"/>
        <dbReference type="ChEBI" id="CHEBI:33019"/>
        <dbReference type="ChEBI" id="CHEBI:37565"/>
        <dbReference type="ChEBI" id="CHEBI:58805"/>
        <dbReference type="EC" id="2.7.7.65"/>
    </reaction>
</comment>
<evidence type="ECO:0000313" key="7">
    <source>
        <dbReference type="Proteomes" id="UP000006334"/>
    </source>
</evidence>
<feature type="domain" description="GGDEF" evidence="5">
    <location>
        <begin position="190"/>
        <end position="319"/>
    </location>
</feature>
<dbReference type="GO" id="GO:0043709">
    <property type="term" value="P:cell adhesion involved in single-species biofilm formation"/>
    <property type="evidence" value="ECO:0007669"/>
    <property type="project" value="TreeGrafter"/>
</dbReference>
<dbReference type="FunFam" id="3.30.70.270:FF:000001">
    <property type="entry name" value="Diguanylate cyclase domain protein"/>
    <property type="match status" value="1"/>
</dbReference>
<feature type="transmembrane region" description="Helical" evidence="4">
    <location>
        <begin position="114"/>
        <end position="135"/>
    </location>
</feature>
<dbReference type="Pfam" id="PF00990">
    <property type="entry name" value="GGDEF"/>
    <property type="match status" value="1"/>
</dbReference>
<gene>
    <name evidence="6" type="ORF">GLIP_4314</name>
</gene>